<feature type="compositionally biased region" description="Polar residues" evidence="1">
    <location>
        <begin position="228"/>
        <end position="255"/>
    </location>
</feature>
<comment type="caution">
    <text evidence="2">The sequence shown here is derived from an EMBL/GenBank/DDBJ whole genome shotgun (WGS) entry which is preliminary data.</text>
</comment>
<dbReference type="Proteomes" id="UP000265631">
    <property type="component" value="Unassembled WGS sequence"/>
</dbReference>
<organism evidence="2 3">
    <name type="scientific">Fusarium flagelliforme</name>
    <dbReference type="NCBI Taxonomy" id="2675880"/>
    <lineage>
        <taxon>Eukaryota</taxon>
        <taxon>Fungi</taxon>
        <taxon>Dikarya</taxon>
        <taxon>Ascomycota</taxon>
        <taxon>Pezizomycotina</taxon>
        <taxon>Sordariomycetes</taxon>
        <taxon>Hypocreomycetidae</taxon>
        <taxon>Hypocreales</taxon>
        <taxon>Nectriaceae</taxon>
        <taxon>Fusarium</taxon>
        <taxon>Fusarium incarnatum-equiseti species complex</taxon>
    </lineage>
</organism>
<evidence type="ECO:0000256" key="1">
    <source>
        <dbReference type="SAM" id="MobiDB-lite"/>
    </source>
</evidence>
<accession>A0A395MNB1</accession>
<dbReference type="EMBL" id="PXXK01000178">
    <property type="protein sequence ID" value="RFN49402.1"/>
    <property type="molecule type" value="Genomic_DNA"/>
</dbReference>
<feature type="region of interest" description="Disordered" evidence="1">
    <location>
        <begin position="226"/>
        <end position="266"/>
    </location>
</feature>
<protein>
    <submittedName>
        <fullName evidence="2">Global transactivator</fullName>
    </submittedName>
</protein>
<keyword evidence="3" id="KW-1185">Reference proteome</keyword>
<proteinExistence type="predicted"/>
<name>A0A395MNB1_9HYPO</name>
<dbReference type="AlphaFoldDB" id="A0A395MNB1"/>
<reference evidence="2 3" key="1">
    <citation type="journal article" date="2018" name="PLoS Pathog.">
        <title>Evolution of structural diversity of trichothecenes, a family of toxins produced by plant pathogenic and entomopathogenic fungi.</title>
        <authorList>
            <person name="Proctor R.H."/>
            <person name="McCormick S.P."/>
            <person name="Kim H.S."/>
            <person name="Cardoza R.E."/>
            <person name="Stanley A.M."/>
            <person name="Lindo L."/>
            <person name="Kelly A."/>
            <person name="Brown D.W."/>
            <person name="Lee T."/>
            <person name="Vaughan M.M."/>
            <person name="Alexander N.J."/>
            <person name="Busman M."/>
            <person name="Gutierrez S."/>
        </authorList>
    </citation>
    <scope>NUCLEOTIDE SEQUENCE [LARGE SCALE GENOMIC DNA]</scope>
    <source>
        <strain evidence="2 3">NRRL 13405</strain>
    </source>
</reference>
<evidence type="ECO:0000313" key="2">
    <source>
        <dbReference type="EMBL" id="RFN49402.1"/>
    </source>
</evidence>
<gene>
    <name evidence="2" type="ORF">FIE12Z_6297</name>
</gene>
<evidence type="ECO:0000313" key="3">
    <source>
        <dbReference type="Proteomes" id="UP000265631"/>
    </source>
</evidence>
<dbReference type="STRING" id="2594813.A0A395MNB1"/>
<sequence>MSGTHIDNTWMGGYAMLSLLRGYDTASPSTMKLASTGHEESYKAKGRGVPFLTYQKISRMIQMMDAITLRRPATIVTSNLPPLYHQLQSYKFETCYTSMSNAQLDEFLRRRKDDGLYNAFAYSMRARHYAYHPLLLELRDIETRRHLASMTRDEALGEALLGEYAESVAKWRKLVNKRRNWESTRTVALIDVMRAHLKNHTDDAFIIMDESVFFCISIKWRPGRVSPSMKTTQTETPQMIKTPQSMGKSQSSATTGVRPRMTVKRF</sequence>